<dbReference type="RefSeq" id="WP_348526334.1">
    <property type="nucleotide sequence ID" value="NZ_JAROBZ020000001.1"/>
</dbReference>
<gene>
    <name evidence="3" type="ORF">P5G62_015025</name>
</gene>
<dbReference type="GO" id="GO:0016787">
    <property type="term" value="F:hydrolase activity"/>
    <property type="evidence" value="ECO:0007669"/>
    <property type="project" value="UniProtKB-KW"/>
</dbReference>
<comment type="caution">
    <text evidence="3">The sequence shown here is derived from an EMBL/GenBank/DDBJ whole genome shotgun (WGS) entry which is preliminary data.</text>
</comment>
<evidence type="ECO:0000259" key="2">
    <source>
        <dbReference type="Pfam" id="PF13472"/>
    </source>
</evidence>
<dbReference type="SUPFAM" id="SSF52266">
    <property type="entry name" value="SGNH hydrolase"/>
    <property type="match status" value="1"/>
</dbReference>
<organism evidence="3 4">
    <name type="scientific">Neobacillus driksii</name>
    <dbReference type="NCBI Taxonomy" id="3035913"/>
    <lineage>
        <taxon>Bacteria</taxon>
        <taxon>Bacillati</taxon>
        <taxon>Bacillota</taxon>
        <taxon>Bacilli</taxon>
        <taxon>Bacillales</taxon>
        <taxon>Bacillaceae</taxon>
        <taxon>Neobacillus</taxon>
    </lineage>
</organism>
<name>A0ABV4YX73_9BACI</name>
<dbReference type="CDD" id="cd00229">
    <property type="entry name" value="SGNH_hydrolase"/>
    <property type="match status" value="1"/>
</dbReference>
<feature type="domain" description="SGNH hydrolase-type esterase" evidence="2">
    <location>
        <begin position="229"/>
        <end position="316"/>
    </location>
</feature>
<dbReference type="InterPro" id="IPR036514">
    <property type="entry name" value="SGNH_hydro_sf"/>
</dbReference>
<dbReference type="EMBL" id="JAROBZ020000001">
    <property type="protein sequence ID" value="MFB3168430.1"/>
    <property type="molecule type" value="Genomic_DNA"/>
</dbReference>
<dbReference type="PANTHER" id="PTHR34407:SF1">
    <property type="entry name" value="SGNH HYDROLASE-TYPE ESTERASE DOMAIN-CONTAINING PROTEIN"/>
    <property type="match status" value="1"/>
</dbReference>
<dbReference type="PANTHER" id="PTHR34407">
    <property type="entry name" value="EXPRESSED PROTEIN"/>
    <property type="match status" value="1"/>
</dbReference>
<dbReference type="Pfam" id="PF13472">
    <property type="entry name" value="Lipase_GDSL_2"/>
    <property type="match status" value="1"/>
</dbReference>
<sequence>MTESRLIKNDDSNDVFKAPKDPEAKRGSFFVIYEKVIEATPRNEGKPSQEIYLDEERLKSIARLVGGVSDEEILTLLDDCQGFHKLVHSIGVVIKTGNGNTGKVDFVLHHYGKQKKYETGTLLRIACPTDGTEMIVKLGDFQWSKDDDVPGKFAFEFDHPGELATVSVKFYLNEAYKVPEISPEPPVAFSSEGYQAMIRKSLLSKGNNQRLKAAIEKAERGEDITIAYIGGSITQGAGAKPIHTHSYAYRSYLKFREMFGKDDGKNVHFVKAGVGGTPSELGMIRYERDILRDGKVEPDVVIVEFAVNDAGDETNGICYESLCLKILASKNKPAVFYYLACLKMTGICKIGYLL</sequence>
<evidence type="ECO:0000313" key="3">
    <source>
        <dbReference type="EMBL" id="MFB3168430.1"/>
    </source>
</evidence>
<dbReference type="Proteomes" id="UP001241748">
    <property type="component" value="Unassembled WGS sequence"/>
</dbReference>
<dbReference type="InterPro" id="IPR013830">
    <property type="entry name" value="SGNH_hydro"/>
</dbReference>
<evidence type="ECO:0000256" key="1">
    <source>
        <dbReference type="SAM" id="MobiDB-lite"/>
    </source>
</evidence>
<feature type="region of interest" description="Disordered" evidence="1">
    <location>
        <begin position="1"/>
        <end position="20"/>
    </location>
</feature>
<proteinExistence type="predicted"/>
<feature type="compositionally biased region" description="Basic and acidic residues" evidence="1">
    <location>
        <begin position="1"/>
        <end position="11"/>
    </location>
</feature>
<protein>
    <submittedName>
        <fullName evidence="3">SGNH/GDSL hydrolase family protein</fullName>
    </submittedName>
</protein>
<reference evidence="3 4" key="1">
    <citation type="submission" date="2024-05" db="EMBL/GenBank/DDBJ databases">
        <authorList>
            <person name="Venkateswaran K."/>
        </authorList>
    </citation>
    <scope>NUCLEOTIDE SEQUENCE [LARGE SCALE GENOMIC DNA]</scope>
    <source>
        <strain evidence="3 4">179-C4-2-HS</strain>
    </source>
</reference>
<keyword evidence="4" id="KW-1185">Reference proteome</keyword>
<accession>A0ABV4YX73</accession>
<evidence type="ECO:0000313" key="4">
    <source>
        <dbReference type="Proteomes" id="UP001241748"/>
    </source>
</evidence>
<dbReference type="Gene3D" id="3.40.50.1110">
    <property type="entry name" value="SGNH hydrolase"/>
    <property type="match status" value="1"/>
</dbReference>
<keyword evidence="3" id="KW-0378">Hydrolase</keyword>